<dbReference type="PANTHER" id="PTHR31672">
    <property type="entry name" value="BNACNNG10540D PROTEIN"/>
    <property type="match status" value="1"/>
</dbReference>
<proteinExistence type="predicted"/>
<dbReference type="OrthoDB" id="5314306at2759"/>
<dbReference type="EMBL" id="VOIH02000009">
    <property type="protein sequence ID" value="KAF3437970.1"/>
    <property type="molecule type" value="Genomic_DNA"/>
</dbReference>
<organism evidence="2 3">
    <name type="scientific">Rhamnella rubrinervis</name>
    <dbReference type="NCBI Taxonomy" id="2594499"/>
    <lineage>
        <taxon>Eukaryota</taxon>
        <taxon>Viridiplantae</taxon>
        <taxon>Streptophyta</taxon>
        <taxon>Embryophyta</taxon>
        <taxon>Tracheophyta</taxon>
        <taxon>Spermatophyta</taxon>
        <taxon>Magnoliopsida</taxon>
        <taxon>eudicotyledons</taxon>
        <taxon>Gunneridae</taxon>
        <taxon>Pentapetalae</taxon>
        <taxon>rosids</taxon>
        <taxon>fabids</taxon>
        <taxon>Rosales</taxon>
        <taxon>Rhamnaceae</taxon>
        <taxon>rhamnoid group</taxon>
        <taxon>Rhamneae</taxon>
        <taxon>Rhamnella</taxon>
    </lineage>
</organism>
<dbReference type="Proteomes" id="UP000796880">
    <property type="component" value="Unassembled WGS sequence"/>
</dbReference>
<feature type="domain" description="F-box associated beta-propeller type 1" evidence="1">
    <location>
        <begin position="69"/>
        <end position="236"/>
    </location>
</feature>
<sequence>MEATVRCPTELMFDIFSRLPSKPLALSKCVSKWVRAKIANPTFVSMHHNRSVSNRSGCIMQFIRNNQTCVSSFNEEFTISNDFMIKLPDDDIFHGDNGINIIGSSNGLLCFTRNGLPLCTYLWNPSMTVAKKLPQPFVIDLGLDGQDWSSSFHLTGFGFDRESDDYKLVQIIFEKPDRRYAYDCRECAYDISRVYSLKTNSWRLVKSKLWNDFVPCISDPLTLKSGTCFKDSLYWKSLTLFVQYQNATRVWFLKESKDGVGSWTKGFDIDLGFLACPIDFVVNGKLLMMRLYPQRRRTQLPLAIHSPTTTFLCRLGLWDFEEKKFGELRINVDGEEEDIQQVLDVHSFERAQNHVKLRNLMDY</sequence>
<dbReference type="InterPro" id="IPR036047">
    <property type="entry name" value="F-box-like_dom_sf"/>
</dbReference>
<evidence type="ECO:0000313" key="2">
    <source>
        <dbReference type="EMBL" id="KAF3437970.1"/>
    </source>
</evidence>
<gene>
    <name evidence="2" type="ORF">FNV43_RR20726</name>
</gene>
<comment type="caution">
    <text evidence="2">The sequence shown here is derived from an EMBL/GenBank/DDBJ whole genome shotgun (WGS) entry which is preliminary data.</text>
</comment>
<dbReference type="AlphaFoldDB" id="A0A8K0E1Z3"/>
<dbReference type="PANTHER" id="PTHR31672:SF13">
    <property type="entry name" value="F-BOX PROTEIN CPR30-LIKE"/>
    <property type="match status" value="1"/>
</dbReference>
<name>A0A8K0E1Z3_9ROSA</name>
<accession>A0A8K0E1Z3</accession>
<keyword evidence="3" id="KW-1185">Reference proteome</keyword>
<dbReference type="InterPro" id="IPR006527">
    <property type="entry name" value="F-box-assoc_dom_typ1"/>
</dbReference>
<dbReference type="Pfam" id="PF07734">
    <property type="entry name" value="FBA_1"/>
    <property type="match status" value="1"/>
</dbReference>
<dbReference type="InterPro" id="IPR050796">
    <property type="entry name" value="SCF_F-box_component"/>
</dbReference>
<protein>
    <recommendedName>
        <fullName evidence="1">F-box associated beta-propeller type 1 domain-containing protein</fullName>
    </recommendedName>
</protein>
<evidence type="ECO:0000259" key="1">
    <source>
        <dbReference type="Pfam" id="PF07734"/>
    </source>
</evidence>
<reference evidence="2" key="1">
    <citation type="submission" date="2020-03" db="EMBL/GenBank/DDBJ databases">
        <title>A high-quality chromosome-level genome assembly of a woody plant with both climbing and erect habits, Rhamnella rubrinervis.</title>
        <authorList>
            <person name="Lu Z."/>
            <person name="Yang Y."/>
            <person name="Zhu X."/>
            <person name="Sun Y."/>
        </authorList>
    </citation>
    <scope>NUCLEOTIDE SEQUENCE</scope>
    <source>
        <strain evidence="2">BYM</strain>
        <tissue evidence="2">Leaf</tissue>
    </source>
</reference>
<dbReference type="SUPFAM" id="SSF81383">
    <property type="entry name" value="F-box domain"/>
    <property type="match status" value="1"/>
</dbReference>
<evidence type="ECO:0000313" key="3">
    <source>
        <dbReference type="Proteomes" id="UP000796880"/>
    </source>
</evidence>